<feature type="region of interest" description="Disordered" evidence="1">
    <location>
        <begin position="247"/>
        <end position="289"/>
    </location>
</feature>
<feature type="compositionally biased region" description="Low complexity" evidence="1">
    <location>
        <begin position="21"/>
        <end position="31"/>
    </location>
</feature>
<dbReference type="InterPro" id="IPR009003">
    <property type="entry name" value="Peptidase_S1_PA"/>
</dbReference>
<accession>A0ABV9A5Y1</accession>
<keyword evidence="2" id="KW-0812">Transmembrane</keyword>
<reference evidence="4" key="1">
    <citation type="journal article" date="2019" name="Int. J. Syst. Evol. Microbiol.">
        <title>The Global Catalogue of Microorganisms (GCM) 10K type strain sequencing project: providing services to taxonomists for standard genome sequencing and annotation.</title>
        <authorList>
            <consortium name="The Broad Institute Genomics Platform"/>
            <consortium name="The Broad Institute Genome Sequencing Center for Infectious Disease"/>
            <person name="Wu L."/>
            <person name="Ma J."/>
        </authorList>
    </citation>
    <scope>NUCLEOTIDE SEQUENCE [LARGE SCALE GENOMIC DNA]</scope>
    <source>
        <strain evidence="4">CGMCC 4.7357</strain>
    </source>
</reference>
<proteinExistence type="predicted"/>
<protein>
    <submittedName>
        <fullName evidence="3">S1C family serine protease</fullName>
        <ecNumber evidence="3">3.4.21.-</ecNumber>
    </submittedName>
</protein>
<feature type="region of interest" description="Disordered" evidence="1">
    <location>
        <begin position="1"/>
        <end position="63"/>
    </location>
</feature>
<evidence type="ECO:0000256" key="1">
    <source>
        <dbReference type="SAM" id="MobiDB-lite"/>
    </source>
</evidence>
<dbReference type="GO" id="GO:0008233">
    <property type="term" value="F:peptidase activity"/>
    <property type="evidence" value="ECO:0007669"/>
    <property type="project" value="UniProtKB-KW"/>
</dbReference>
<name>A0ABV9A5Y1_9ACTN</name>
<dbReference type="PRINTS" id="PR00834">
    <property type="entry name" value="PROTEASES2C"/>
</dbReference>
<feature type="transmembrane region" description="Helical" evidence="2">
    <location>
        <begin position="72"/>
        <end position="93"/>
    </location>
</feature>
<dbReference type="GO" id="GO:0006508">
    <property type="term" value="P:proteolysis"/>
    <property type="evidence" value="ECO:0007669"/>
    <property type="project" value="UniProtKB-KW"/>
</dbReference>
<dbReference type="Gene3D" id="2.40.10.10">
    <property type="entry name" value="Trypsin-like serine proteases"/>
    <property type="match status" value="2"/>
</dbReference>
<dbReference type="Pfam" id="PF13365">
    <property type="entry name" value="Trypsin_2"/>
    <property type="match status" value="1"/>
</dbReference>
<keyword evidence="4" id="KW-1185">Reference proteome</keyword>
<dbReference type="EC" id="3.4.21.-" evidence="3"/>
<evidence type="ECO:0000256" key="2">
    <source>
        <dbReference type="SAM" id="Phobius"/>
    </source>
</evidence>
<keyword evidence="2" id="KW-0472">Membrane</keyword>
<dbReference type="Proteomes" id="UP001595997">
    <property type="component" value="Unassembled WGS sequence"/>
</dbReference>
<dbReference type="InterPro" id="IPR043504">
    <property type="entry name" value="Peptidase_S1_PA_chymotrypsin"/>
</dbReference>
<evidence type="ECO:0000313" key="3">
    <source>
        <dbReference type="EMBL" id="MFC4494637.1"/>
    </source>
</evidence>
<keyword evidence="3" id="KW-0645">Protease</keyword>
<sequence length="367" mass="34692">MSGHQGFSSHPGHEPAPLPGHPGSTTSSPWPTSYPPVPPAPPASFVPAASTAGSGPGGAHAGRRRGAVRLPVAALAALVLGAAALGGGAAVGVQQLLGEDGSGSAAHALAGGGHAAADDGGTVSSVAEKVAPSVVEIEASSGGGRSTGSGVVISEDGEILTNNHVVAGADSVRITFHDGGTATADVVGRAADRDMALVDARGGSGFEPAVLGDSGKVGVGDQVVAIGSPAGLSSTVTSGIVSAKDRDVTVRNGGGGSAGGEAGEGHGGGEWPFESGGGQDHGDPGADTTTYKAIQTDAPLNPGNSGGALATLDGRIVGFNSATYASGSGPASGTSAEGGGSVGLGFAVPVDAVEEVLDDLRSGAGGS</sequence>
<dbReference type="PANTHER" id="PTHR22939:SF129">
    <property type="entry name" value="SERINE PROTEASE HTRA2, MITOCHONDRIAL"/>
    <property type="match status" value="1"/>
</dbReference>
<keyword evidence="3" id="KW-0378">Hydrolase</keyword>
<dbReference type="PANTHER" id="PTHR22939">
    <property type="entry name" value="SERINE PROTEASE FAMILY S1C HTRA-RELATED"/>
    <property type="match status" value="1"/>
</dbReference>
<gene>
    <name evidence="3" type="ORF">ACFPA8_10890</name>
</gene>
<dbReference type="InterPro" id="IPR001940">
    <property type="entry name" value="Peptidase_S1C"/>
</dbReference>
<keyword evidence="2" id="KW-1133">Transmembrane helix</keyword>
<feature type="compositionally biased region" description="Pro residues" evidence="1">
    <location>
        <begin position="32"/>
        <end position="44"/>
    </location>
</feature>
<feature type="compositionally biased region" description="Gly residues" evidence="1">
    <location>
        <begin position="252"/>
        <end position="279"/>
    </location>
</feature>
<dbReference type="EMBL" id="JBHSFH010000005">
    <property type="protein sequence ID" value="MFC4494637.1"/>
    <property type="molecule type" value="Genomic_DNA"/>
</dbReference>
<comment type="caution">
    <text evidence="3">The sequence shown here is derived from an EMBL/GenBank/DDBJ whole genome shotgun (WGS) entry which is preliminary data.</text>
</comment>
<evidence type="ECO:0000313" key="4">
    <source>
        <dbReference type="Proteomes" id="UP001595997"/>
    </source>
</evidence>
<dbReference type="RefSeq" id="WP_386445992.1">
    <property type="nucleotide sequence ID" value="NZ_JBHSFH010000005.1"/>
</dbReference>
<dbReference type="SUPFAM" id="SSF50494">
    <property type="entry name" value="Trypsin-like serine proteases"/>
    <property type="match status" value="1"/>
</dbReference>
<organism evidence="3 4">
    <name type="scientific">Streptomyces ovatisporus</name>
    <dbReference type="NCBI Taxonomy" id="1128682"/>
    <lineage>
        <taxon>Bacteria</taxon>
        <taxon>Bacillati</taxon>
        <taxon>Actinomycetota</taxon>
        <taxon>Actinomycetes</taxon>
        <taxon>Kitasatosporales</taxon>
        <taxon>Streptomycetaceae</taxon>
        <taxon>Streptomyces</taxon>
    </lineage>
</organism>